<dbReference type="GO" id="GO:0017108">
    <property type="term" value="F:5'-flap endonuclease activity"/>
    <property type="evidence" value="ECO:0007669"/>
    <property type="project" value="InterPro"/>
</dbReference>
<gene>
    <name evidence="6" type="ORF">CO054_03110</name>
</gene>
<dbReference type="PANTHER" id="PTHR42646:SF2">
    <property type="entry name" value="5'-3' EXONUCLEASE FAMILY PROTEIN"/>
    <property type="match status" value="1"/>
</dbReference>
<dbReference type="AlphaFoldDB" id="A0A2M8ERZ7"/>
<dbReference type="InterPro" id="IPR020045">
    <property type="entry name" value="DNA_polI_H3TH"/>
</dbReference>
<dbReference type="SUPFAM" id="SSF47807">
    <property type="entry name" value="5' to 3' exonuclease, C-terminal subdomain"/>
    <property type="match status" value="1"/>
</dbReference>
<dbReference type="EMBL" id="PFSF01000069">
    <property type="protein sequence ID" value="PJC27895.1"/>
    <property type="molecule type" value="Genomic_DNA"/>
</dbReference>
<dbReference type="Pfam" id="PF01367">
    <property type="entry name" value="5_3_exonuc"/>
    <property type="match status" value="1"/>
</dbReference>
<evidence type="ECO:0000256" key="4">
    <source>
        <dbReference type="ARBA" id="ARBA00023125"/>
    </source>
</evidence>
<feature type="domain" description="5'-3' exonuclease" evidence="5">
    <location>
        <begin position="2"/>
        <end position="262"/>
    </location>
</feature>
<evidence type="ECO:0000313" key="6">
    <source>
        <dbReference type="EMBL" id="PJC27895.1"/>
    </source>
</evidence>
<dbReference type="InterPro" id="IPR008918">
    <property type="entry name" value="HhH2"/>
</dbReference>
<dbReference type="InterPro" id="IPR020046">
    <property type="entry name" value="5-3_exonucl_a-hlix_arch_N"/>
</dbReference>
<dbReference type="PANTHER" id="PTHR42646">
    <property type="entry name" value="FLAP ENDONUCLEASE XNI"/>
    <property type="match status" value="1"/>
</dbReference>
<name>A0A2M8ERZ7_9BACT</name>
<dbReference type="GO" id="GO:0003677">
    <property type="term" value="F:DNA binding"/>
    <property type="evidence" value="ECO:0007669"/>
    <property type="project" value="UniProtKB-KW"/>
</dbReference>
<evidence type="ECO:0000256" key="2">
    <source>
        <dbReference type="ARBA" id="ARBA00022801"/>
    </source>
</evidence>
<dbReference type="FunFam" id="1.10.150.20:FF:000003">
    <property type="entry name" value="DNA polymerase I"/>
    <property type="match status" value="1"/>
</dbReference>
<sequence>MKRLVLIDGHAILHRAYHAFPQTLKTRRGELINAVYGFTRILLSVLEKLHPEYVAVSFDLPEPTFRHKEYVGYQIQRPQMDEELKGQIERVFQIVKALNIPIFAVSGYEADDIIGTLARQAEKKKTEAIIVTGDKDMMQLINKRVKIYAPQKGLAEGEIFDRQKVKNELGIFPEQVVDYKGLTGDASDNYPGVPGVGPKTAGDLLGKFGTLDNIYRKIKKIENKKLREKLIDGKESADLSKSLAKIVTNVPIKLDLQACRVHDYDRQKAVGLFEELGFRSLIDKLPGARENQESRIKNKVSKQMTLI</sequence>
<dbReference type="InterPro" id="IPR038969">
    <property type="entry name" value="FEN"/>
</dbReference>
<dbReference type="SMART" id="SM00475">
    <property type="entry name" value="53EXOc"/>
    <property type="match status" value="1"/>
</dbReference>
<dbReference type="Pfam" id="PF02739">
    <property type="entry name" value="5_3_exonuc_N"/>
    <property type="match status" value="1"/>
</dbReference>
<dbReference type="SMART" id="SM00279">
    <property type="entry name" value="HhH2"/>
    <property type="match status" value="1"/>
</dbReference>
<dbReference type="CDD" id="cd09859">
    <property type="entry name" value="PIN_53EXO"/>
    <property type="match status" value="1"/>
</dbReference>
<dbReference type="Gene3D" id="1.10.150.20">
    <property type="entry name" value="5' to 3' exonuclease, C-terminal subdomain"/>
    <property type="match status" value="1"/>
</dbReference>
<protein>
    <recommendedName>
        <fullName evidence="5">5'-3' exonuclease domain-containing protein</fullName>
    </recommendedName>
</protein>
<dbReference type="SUPFAM" id="SSF88723">
    <property type="entry name" value="PIN domain-like"/>
    <property type="match status" value="1"/>
</dbReference>
<dbReference type="CDD" id="cd09898">
    <property type="entry name" value="H3TH_53EXO"/>
    <property type="match status" value="1"/>
</dbReference>
<organism evidence="6 7">
    <name type="scientific">Candidatus Shapirobacteria bacterium CG_4_9_14_0_2_um_filter_39_11</name>
    <dbReference type="NCBI Taxonomy" id="1974478"/>
    <lineage>
        <taxon>Bacteria</taxon>
        <taxon>Candidatus Shapironibacteriota</taxon>
    </lineage>
</organism>
<dbReference type="InterPro" id="IPR029060">
    <property type="entry name" value="PIN-like_dom_sf"/>
</dbReference>
<evidence type="ECO:0000256" key="1">
    <source>
        <dbReference type="ARBA" id="ARBA00022722"/>
    </source>
</evidence>
<proteinExistence type="predicted"/>
<dbReference type="Proteomes" id="UP000229816">
    <property type="component" value="Unassembled WGS sequence"/>
</dbReference>
<dbReference type="Gene3D" id="3.40.50.1010">
    <property type="entry name" value="5'-nuclease"/>
    <property type="match status" value="1"/>
</dbReference>
<keyword evidence="4" id="KW-0238">DNA-binding</keyword>
<keyword evidence="3" id="KW-0269">Exonuclease</keyword>
<dbReference type="GO" id="GO:0008409">
    <property type="term" value="F:5'-3' exonuclease activity"/>
    <property type="evidence" value="ECO:0007669"/>
    <property type="project" value="InterPro"/>
</dbReference>
<dbReference type="FunFam" id="3.40.50.1010:FF:000001">
    <property type="entry name" value="DNA polymerase I"/>
    <property type="match status" value="1"/>
</dbReference>
<keyword evidence="1" id="KW-0540">Nuclease</keyword>
<dbReference type="InterPro" id="IPR036279">
    <property type="entry name" value="5-3_exonuclease_C_sf"/>
</dbReference>
<keyword evidence="2" id="KW-0378">Hydrolase</keyword>
<evidence type="ECO:0000256" key="3">
    <source>
        <dbReference type="ARBA" id="ARBA00022839"/>
    </source>
</evidence>
<evidence type="ECO:0000313" key="7">
    <source>
        <dbReference type="Proteomes" id="UP000229816"/>
    </source>
</evidence>
<dbReference type="InterPro" id="IPR002421">
    <property type="entry name" value="5-3_exonuclease"/>
</dbReference>
<reference evidence="7" key="1">
    <citation type="submission" date="2017-09" db="EMBL/GenBank/DDBJ databases">
        <title>Depth-based differentiation of microbial function through sediment-hosted aquifers and enrichment of novel symbionts in the deep terrestrial subsurface.</title>
        <authorList>
            <person name="Probst A.J."/>
            <person name="Ladd B."/>
            <person name="Jarett J.K."/>
            <person name="Geller-Mcgrath D.E."/>
            <person name="Sieber C.M.K."/>
            <person name="Emerson J.B."/>
            <person name="Anantharaman K."/>
            <person name="Thomas B.C."/>
            <person name="Malmstrom R."/>
            <person name="Stieglmeier M."/>
            <person name="Klingl A."/>
            <person name="Woyke T."/>
            <person name="Ryan C.M."/>
            <person name="Banfield J.F."/>
        </authorList>
    </citation>
    <scope>NUCLEOTIDE SEQUENCE [LARGE SCALE GENOMIC DNA]</scope>
</reference>
<evidence type="ECO:0000259" key="5">
    <source>
        <dbReference type="SMART" id="SM00475"/>
    </source>
</evidence>
<comment type="caution">
    <text evidence="6">The sequence shown here is derived from an EMBL/GenBank/DDBJ whole genome shotgun (WGS) entry which is preliminary data.</text>
</comment>
<accession>A0A2M8ERZ7</accession>
<dbReference type="GO" id="GO:0033567">
    <property type="term" value="P:DNA replication, Okazaki fragment processing"/>
    <property type="evidence" value="ECO:0007669"/>
    <property type="project" value="InterPro"/>
</dbReference>